<dbReference type="PROSITE" id="PS50928">
    <property type="entry name" value="ABC_TM1"/>
    <property type="match status" value="1"/>
</dbReference>
<evidence type="ECO:0000256" key="7">
    <source>
        <dbReference type="ARBA" id="ARBA00022989"/>
    </source>
</evidence>
<evidence type="ECO:0000256" key="1">
    <source>
        <dbReference type="ARBA" id="ARBA00004429"/>
    </source>
</evidence>
<dbReference type="GO" id="GO:0006865">
    <property type="term" value="P:amino acid transport"/>
    <property type="evidence" value="ECO:0007669"/>
    <property type="project" value="UniProtKB-KW"/>
</dbReference>
<gene>
    <name evidence="11" type="primary">ehuC</name>
    <name evidence="11" type="ORF">DLJ53_10735</name>
</gene>
<name>A0A8B2NSH4_9HYPH</name>
<evidence type="ECO:0000259" key="10">
    <source>
        <dbReference type="PROSITE" id="PS50928"/>
    </source>
</evidence>
<evidence type="ECO:0000313" key="12">
    <source>
        <dbReference type="Proteomes" id="UP000249590"/>
    </source>
</evidence>
<comment type="subcellular location">
    <subcellularLocation>
        <location evidence="1">Cell inner membrane</location>
        <topology evidence="1">Multi-pass membrane protein</topology>
    </subcellularLocation>
    <subcellularLocation>
        <location evidence="9">Cell membrane</location>
        <topology evidence="9">Multi-pass membrane protein</topology>
    </subcellularLocation>
</comment>
<dbReference type="NCBIfam" id="TIGR01726">
    <property type="entry name" value="HEQRo_perm_3TM"/>
    <property type="match status" value="1"/>
</dbReference>
<feature type="transmembrane region" description="Helical" evidence="9">
    <location>
        <begin position="206"/>
        <end position="228"/>
    </location>
</feature>
<dbReference type="RefSeq" id="WP_111345059.1">
    <property type="nucleotide sequence ID" value="NZ_JAIWKD010000002.1"/>
</dbReference>
<accession>A0A8B2NSH4</accession>
<dbReference type="NCBIfam" id="TIGR03004">
    <property type="entry name" value="ectoine_ehuC"/>
    <property type="match status" value="1"/>
</dbReference>
<keyword evidence="8 9" id="KW-0472">Membrane</keyword>
<dbReference type="InterPro" id="IPR035906">
    <property type="entry name" value="MetI-like_sf"/>
</dbReference>
<keyword evidence="12" id="KW-1185">Reference proteome</keyword>
<dbReference type="Gene3D" id="1.10.3720.10">
    <property type="entry name" value="MetI-like"/>
    <property type="match status" value="1"/>
</dbReference>
<evidence type="ECO:0000256" key="5">
    <source>
        <dbReference type="ARBA" id="ARBA00022692"/>
    </source>
</evidence>
<feature type="domain" description="ABC transmembrane type-1" evidence="10">
    <location>
        <begin position="37"/>
        <end position="225"/>
    </location>
</feature>
<keyword evidence="3 9" id="KW-0813">Transport</keyword>
<dbReference type="Pfam" id="PF00528">
    <property type="entry name" value="BPD_transp_1"/>
    <property type="match status" value="1"/>
</dbReference>
<evidence type="ECO:0000256" key="4">
    <source>
        <dbReference type="ARBA" id="ARBA00022475"/>
    </source>
</evidence>
<dbReference type="PANTHER" id="PTHR30614:SF0">
    <property type="entry name" value="L-CYSTINE TRANSPORT SYSTEM PERMEASE PROTEIN TCYL"/>
    <property type="match status" value="1"/>
</dbReference>
<protein>
    <submittedName>
        <fullName evidence="11">Ectoine/hydroxyectoine ABC transporter permease subunit EhuC</fullName>
    </submittedName>
</protein>
<dbReference type="OrthoDB" id="9808674at2"/>
<dbReference type="Proteomes" id="UP000249590">
    <property type="component" value="Unassembled WGS sequence"/>
</dbReference>
<feature type="transmembrane region" description="Helical" evidence="9">
    <location>
        <begin position="75"/>
        <end position="94"/>
    </location>
</feature>
<dbReference type="InterPro" id="IPR043429">
    <property type="entry name" value="ArtM/GltK/GlnP/TcyL/YhdX-like"/>
</dbReference>
<feature type="transmembrane region" description="Helical" evidence="9">
    <location>
        <begin position="159"/>
        <end position="186"/>
    </location>
</feature>
<keyword evidence="7 9" id="KW-1133">Transmembrane helix</keyword>
<dbReference type="SUPFAM" id="SSF161098">
    <property type="entry name" value="MetI-like"/>
    <property type="match status" value="1"/>
</dbReference>
<dbReference type="GO" id="GO:0022857">
    <property type="term" value="F:transmembrane transporter activity"/>
    <property type="evidence" value="ECO:0007669"/>
    <property type="project" value="InterPro"/>
</dbReference>
<organism evidence="11 12">
    <name type="scientific">Acuticoccus sediminis</name>
    <dbReference type="NCBI Taxonomy" id="2184697"/>
    <lineage>
        <taxon>Bacteria</taxon>
        <taxon>Pseudomonadati</taxon>
        <taxon>Pseudomonadota</taxon>
        <taxon>Alphaproteobacteria</taxon>
        <taxon>Hyphomicrobiales</taxon>
        <taxon>Amorphaceae</taxon>
        <taxon>Acuticoccus</taxon>
    </lineage>
</organism>
<evidence type="ECO:0000256" key="2">
    <source>
        <dbReference type="ARBA" id="ARBA00010072"/>
    </source>
</evidence>
<dbReference type="AlphaFoldDB" id="A0A8B2NSH4"/>
<evidence type="ECO:0000256" key="6">
    <source>
        <dbReference type="ARBA" id="ARBA00022970"/>
    </source>
</evidence>
<comment type="caution">
    <text evidence="11">The sequence shown here is derived from an EMBL/GenBank/DDBJ whole genome shotgun (WGS) entry which is preliminary data.</text>
</comment>
<evidence type="ECO:0000256" key="8">
    <source>
        <dbReference type="ARBA" id="ARBA00023136"/>
    </source>
</evidence>
<evidence type="ECO:0000256" key="3">
    <source>
        <dbReference type="ARBA" id="ARBA00022448"/>
    </source>
</evidence>
<dbReference type="EMBL" id="QHHQ01000002">
    <property type="protein sequence ID" value="RAI01871.1"/>
    <property type="molecule type" value="Genomic_DNA"/>
</dbReference>
<feature type="transmembrane region" description="Helical" evidence="9">
    <location>
        <begin position="44"/>
        <end position="63"/>
    </location>
</feature>
<dbReference type="CDD" id="cd06261">
    <property type="entry name" value="TM_PBP2"/>
    <property type="match status" value="1"/>
</dbReference>
<keyword evidence="4" id="KW-1003">Cell membrane</keyword>
<evidence type="ECO:0000313" key="11">
    <source>
        <dbReference type="EMBL" id="RAI01871.1"/>
    </source>
</evidence>
<dbReference type="InterPro" id="IPR014342">
    <property type="entry name" value="Ectoine_EhuC"/>
</dbReference>
<dbReference type="GO" id="GO:0043190">
    <property type="term" value="C:ATP-binding cassette (ABC) transporter complex"/>
    <property type="evidence" value="ECO:0007669"/>
    <property type="project" value="InterPro"/>
</dbReference>
<comment type="similarity">
    <text evidence="2">Belongs to the binding-protein-dependent transport system permease family. HisMQ subfamily.</text>
</comment>
<keyword evidence="5 9" id="KW-0812">Transmembrane</keyword>
<keyword evidence="6" id="KW-0029">Amino-acid transport</keyword>
<evidence type="ECO:0000256" key="9">
    <source>
        <dbReference type="RuleBase" id="RU363032"/>
    </source>
</evidence>
<feature type="transmembrane region" description="Helical" evidence="9">
    <location>
        <begin position="106"/>
        <end position="125"/>
    </location>
</feature>
<dbReference type="InterPro" id="IPR000515">
    <property type="entry name" value="MetI-like"/>
</dbReference>
<reference evidence="11 12" key="1">
    <citation type="submission" date="2018-05" db="EMBL/GenBank/DDBJ databases">
        <title>Acuticoccus sediminis sp. nov., isolated from deep-sea sediment of Indian Ocean.</title>
        <authorList>
            <person name="Liu X."/>
            <person name="Lai Q."/>
            <person name="Du Y."/>
            <person name="Sun F."/>
            <person name="Zhang X."/>
            <person name="Wang S."/>
            <person name="Shao Z."/>
        </authorList>
    </citation>
    <scope>NUCLEOTIDE SEQUENCE [LARGE SCALE GENOMIC DNA]</scope>
    <source>
        <strain evidence="11 12">PTG4-2</strain>
    </source>
</reference>
<sequence length="242" mass="26372">MSIRALVITLVVTVVAGLVYFVQSPFAGSAAVFLDAAATTLKILVASAVLSTLIAFAAGLGRLSPVGPVRWLSTAYIEIFRGTSALVQLFWLFYVLPLFGPRIDPFTTGVLAVSLNLGSYAAIVVEASVRAVPRSQVEASIALNMSAFRRMQRVILPQALRIMIPPFGNLAIQLFKLTAIVSFIGISDLTYTAYQLNQTTYRTVEVFTIVLLMYFAIGLSITILMRLLERRFSRGTTKARLA</sequence>
<dbReference type="PANTHER" id="PTHR30614">
    <property type="entry name" value="MEMBRANE COMPONENT OF AMINO ACID ABC TRANSPORTER"/>
    <property type="match status" value="1"/>
</dbReference>
<proteinExistence type="inferred from homology"/>
<dbReference type="InterPro" id="IPR010065">
    <property type="entry name" value="AA_ABC_transptr_permease_3TM"/>
</dbReference>